<name>A0ABR4A9T2_9LECA</name>
<feature type="region of interest" description="Disordered" evidence="1">
    <location>
        <begin position="126"/>
        <end position="310"/>
    </location>
</feature>
<dbReference type="Proteomes" id="UP001590950">
    <property type="component" value="Unassembled WGS sequence"/>
</dbReference>
<keyword evidence="3" id="KW-1185">Reference proteome</keyword>
<accession>A0ABR4A9T2</accession>
<dbReference type="EMBL" id="JBEFKJ010000016">
    <property type="protein sequence ID" value="KAL2041838.1"/>
    <property type="molecule type" value="Genomic_DNA"/>
</dbReference>
<feature type="compositionally biased region" description="Low complexity" evidence="1">
    <location>
        <begin position="145"/>
        <end position="164"/>
    </location>
</feature>
<reference evidence="2 3" key="1">
    <citation type="submission" date="2024-09" db="EMBL/GenBank/DDBJ databases">
        <title>Rethinking Asexuality: The Enigmatic Case of Functional Sexual Genes in Lepraria (Stereocaulaceae).</title>
        <authorList>
            <person name="Doellman M."/>
            <person name="Sun Y."/>
            <person name="Barcenas-Pena A."/>
            <person name="Lumbsch H.T."/>
            <person name="Grewe F."/>
        </authorList>
    </citation>
    <scope>NUCLEOTIDE SEQUENCE [LARGE SCALE GENOMIC DNA]</scope>
    <source>
        <strain evidence="2 3">Mercado 3170</strain>
    </source>
</reference>
<feature type="compositionally biased region" description="Gly residues" evidence="1">
    <location>
        <begin position="294"/>
        <end position="310"/>
    </location>
</feature>
<sequence length="310" mass="31676">MAIVDQHSLPNELESHVKTHRSVGNVIGHLEMYYENIHDPEDSTWEKPTKPARNPRDGSPGTSGPPGYTSTTVPGAGGNNYDAVAGANEYPHEKHALGSNNPYSQPQQTAHESDAAYARRLDAELNPAVRPGSSSAARDADRGASDSYYQGQSQGQPQSYDQQQLPPREQKKGGLGGFLSKLKGHGSQPPPQGYPPQQGYGQPGYGQQGYPPPGGYGGGYPPQQGYGGYPPQQGYGGGYGGPPPGPYGGGYYQQPGRPQRSGGMGAAGGGGGGVGGGVLGGALLANAFDDDGGGDGGGDYGGGDDGGGDF</sequence>
<feature type="compositionally biased region" description="Polar residues" evidence="1">
    <location>
        <begin position="98"/>
        <end position="110"/>
    </location>
</feature>
<evidence type="ECO:0000256" key="1">
    <source>
        <dbReference type="SAM" id="MobiDB-lite"/>
    </source>
</evidence>
<evidence type="ECO:0000313" key="2">
    <source>
        <dbReference type="EMBL" id="KAL2041838.1"/>
    </source>
</evidence>
<feature type="region of interest" description="Disordered" evidence="1">
    <location>
        <begin position="40"/>
        <end position="113"/>
    </location>
</feature>
<feature type="compositionally biased region" description="Low complexity" evidence="1">
    <location>
        <begin position="58"/>
        <end position="74"/>
    </location>
</feature>
<feature type="compositionally biased region" description="Gly residues" evidence="1">
    <location>
        <begin position="215"/>
        <end position="240"/>
    </location>
</feature>
<organism evidence="2 3">
    <name type="scientific">Stereocaulon virgatum</name>
    <dbReference type="NCBI Taxonomy" id="373712"/>
    <lineage>
        <taxon>Eukaryota</taxon>
        <taxon>Fungi</taxon>
        <taxon>Dikarya</taxon>
        <taxon>Ascomycota</taxon>
        <taxon>Pezizomycotina</taxon>
        <taxon>Lecanoromycetes</taxon>
        <taxon>OSLEUM clade</taxon>
        <taxon>Lecanoromycetidae</taxon>
        <taxon>Lecanorales</taxon>
        <taxon>Lecanorineae</taxon>
        <taxon>Stereocaulaceae</taxon>
        <taxon>Stereocaulon</taxon>
    </lineage>
</organism>
<evidence type="ECO:0000313" key="3">
    <source>
        <dbReference type="Proteomes" id="UP001590950"/>
    </source>
</evidence>
<protein>
    <submittedName>
        <fullName evidence="2">Uncharacterized protein</fullName>
    </submittedName>
</protein>
<gene>
    <name evidence="2" type="ORF">N7G274_005622</name>
</gene>
<proteinExistence type="predicted"/>
<feature type="compositionally biased region" description="Basic and acidic residues" evidence="1">
    <location>
        <begin position="40"/>
        <end position="49"/>
    </location>
</feature>
<comment type="caution">
    <text evidence="2">The sequence shown here is derived from an EMBL/GenBank/DDBJ whole genome shotgun (WGS) entry which is preliminary data.</text>
</comment>
<feature type="compositionally biased region" description="Gly residues" evidence="1">
    <location>
        <begin position="262"/>
        <end position="280"/>
    </location>
</feature>